<feature type="transmembrane region" description="Helical" evidence="1">
    <location>
        <begin position="105"/>
        <end position="128"/>
    </location>
</feature>
<evidence type="ECO:0000313" key="3">
    <source>
        <dbReference type="Proteomes" id="UP001055171"/>
    </source>
</evidence>
<proteinExistence type="predicted"/>
<accession>A0ABY3UXF6</accession>
<keyword evidence="1" id="KW-0472">Membrane</keyword>
<keyword evidence="1" id="KW-0812">Transmembrane</keyword>
<keyword evidence="3" id="KW-1185">Reference proteome</keyword>
<name>A0ABY3UXF6_MYCLN</name>
<evidence type="ECO:0000256" key="1">
    <source>
        <dbReference type="SAM" id="Phobius"/>
    </source>
</evidence>
<sequence length="175" mass="18510">MGATPGRVTMAVPGWKLNFAAGFVPLAAGVTTLLTTWLGVARANSPWWTGLGSLDFSYAGLSRAGLDAPAWTQLSGSVGGVNIVAGAAAVIVVARFGLRGGQRWAWWFLAFCFVWVGLHDAVMATRFFRATGQPLMVLPYSYCVLMLAGLLRSRRAVFAATNATAGPELTARSPM</sequence>
<protein>
    <submittedName>
        <fullName evidence="2">Uncharacterized protein</fullName>
    </submittedName>
</protein>
<feature type="transmembrane region" description="Helical" evidence="1">
    <location>
        <begin position="134"/>
        <end position="151"/>
    </location>
</feature>
<keyword evidence="1" id="KW-1133">Transmembrane helix</keyword>
<feature type="transmembrane region" description="Helical" evidence="1">
    <location>
        <begin position="78"/>
        <end position="98"/>
    </location>
</feature>
<dbReference type="EMBL" id="CP092423">
    <property type="protein sequence ID" value="ULP41944.1"/>
    <property type="molecule type" value="Genomic_DNA"/>
</dbReference>
<dbReference type="RefSeq" id="WP_239721287.1">
    <property type="nucleotide sequence ID" value="NZ_CP092423.2"/>
</dbReference>
<organism evidence="2 3">
    <name type="scientific">Mycobacterium lentiflavum</name>
    <dbReference type="NCBI Taxonomy" id="141349"/>
    <lineage>
        <taxon>Bacteria</taxon>
        <taxon>Bacillati</taxon>
        <taxon>Actinomycetota</taxon>
        <taxon>Actinomycetes</taxon>
        <taxon>Mycobacteriales</taxon>
        <taxon>Mycobacteriaceae</taxon>
        <taxon>Mycobacterium</taxon>
        <taxon>Mycobacterium simiae complex</taxon>
    </lineage>
</organism>
<evidence type="ECO:0000313" key="2">
    <source>
        <dbReference type="EMBL" id="ULP41944.1"/>
    </source>
</evidence>
<gene>
    <name evidence="2" type="ORF">MJO58_24535</name>
</gene>
<dbReference type="Proteomes" id="UP001055171">
    <property type="component" value="Chromosome"/>
</dbReference>
<feature type="transmembrane region" description="Helical" evidence="1">
    <location>
        <begin position="20"/>
        <end position="40"/>
    </location>
</feature>
<reference evidence="2" key="1">
    <citation type="submission" date="2022-08" db="EMBL/GenBank/DDBJ databases">
        <title>Complete genome sequence of 14 non-tuberculosis mycobacteria type-strains.</title>
        <authorList>
            <person name="Igarashi Y."/>
            <person name="Osugi A."/>
            <person name="Mitarai S."/>
        </authorList>
    </citation>
    <scope>NUCLEOTIDE SEQUENCE</scope>
    <source>
        <strain evidence="2">ATCC 51985</strain>
    </source>
</reference>